<keyword evidence="3" id="KW-1185">Reference proteome</keyword>
<feature type="domain" description="Sulfatase-modifying factor enzyme-like" evidence="1">
    <location>
        <begin position="3"/>
        <end position="287"/>
    </location>
</feature>
<protein>
    <submittedName>
        <fullName evidence="2">Formylglycine-generating enzyme family protein</fullName>
    </submittedName>
</protein>
<dbReference type="SUPFAM" id="SSF56436">
    <property type="entry name" value="C-type lectin-like"/>
    <property type="match status" value="1"/>
</dbReference>
<reference evidence="2 3" key="1">
    <citation type="submission" date="2018-10" db="EMBL/GenBank/DDBJ databases">
        <title>Isolation from soil.</title>
        <authorList>
            <person name="Hu J."/>
        </authorList>
    </citation>
    <scope>NUCLEOTIDE SEQUENCE [LARGE SCALE GENOMIC DNA]</scope>
    <source>
        <strain evidence="2 3">NEAU-Ht49</strain>
    </source>
</reference>
<gene>
    <name evidence="2" type="ORF">EBO15_25515</name>
</gene>
<dbReference type="Gene3D" id="3.90.1580.10">
    <property type="entry name" value="paralog of FGE (formylglycine-generating enzyme)"/>
    <property type="match status" value="1"/>
</dbReference>
<dbReference type="GO" id="GO:0120147">
    <property type="term" value="F:formylglycine-generating oxidase activity"/>
    <property type="evidence" value="ECO:0007669"/>
    <property type="project" value="TreeGrafter"/>
</dbReference>
<sequence length="289" mass="32146">MGEMVHVPGGTFQQGSPPWLLDLLEASDQPLPRIWFADETPQHTRVLEPYRIDRHPVTVAEFAEFAERTGHVTDAEERGFGLVYTERGWRELDGVSWRAPGGPGTSSKGMGDHPVVHVSWLDCVSYAEWAGKRLPTESEWEFAARGGPEFRIWPWGDTWDVRNANTAEFHAGALNALGGWKAWWEATCAEDGPIPRTTPVGAFSKGGDSPFGCADMGGNVYEWTSTLSHLYDDATECDPSVQAAMGRYRVIRGGSWMNFRHQTRCSERMHGDPTGWSSFAHGFRCAKDA</sequence>
<proteinExistence type="predicted"/>
<dbReference type="OrthoDB" id="9768004at2"/>
<name>A0A3M2LXG7_9ACTN</name>
<evidence type="ECO:0000313" key="3">
    <source>
        <dbReference type="Proteomes" id="UP000282674"/>
    </source>
</evidence>
<dbReference type="PANTHER" id="PTHR23150">
    <property type="entry name" value="SULFATASE MODIFYING FACTOR 1, 2"/>
    <property type="match status" value="1"/>
</dbReference>
<dbReference type="Proteomes" id="UP000282674">
    <property type="component" value="Unassembled WGS sequence"/>
</dbReference>
<evidence type="ECO:0000259" key="1">
    <source>
        <dbReference type="Pfam" id="PF03781"/>
    </source>
</evidence>
<organism evidence="2 3">
    <name type="scientific">Actinomadura harenae</name>
    <dbReference type="NCBI Taxonomy" id="2483351"/>
    <lineage>
        <taxon>Bacteria</taxon>
        <taxon>Bacillati</taxon>
        <taxon>Actinomycetota</taxon>
        <taxon>Actinomycetes</taxon>
        <taxon>Streptosporangiales</taxon>
        <taxon>Thermomonosporaceae</taxon>
        <taxon>Actinomadura</taxon>
    </lineage>
</organism>
<dbReference type="PANTHER" id="PTHR23150:SF19">
    <property type="entry name" value="FORMYLGLYCINE-GENERATING ENZYME"/>
    <property type="match status" value="1"/>
</dbReference>
<dbReference type="InterPro" id="IPR016187">
    <property type="entry name" value="CTDL_fold"/>
</dbReference>
<comment type="caution">
    <text evidence="2">The sequence shown here is derived from an EMBL/GenBank/DDBJ whole genome shotgun (WGS) entry which is preliminary data.</text>
</comment>
<dbReference type="InterPro" id="IPR042095">
    <property type="entry name" value="SUMF_sf"/>
</dbReference>
<dbReference type="EMBL" id="RFFG01000050">
    <property type="protein sequence ID" value="RMI40745.1"/>
    <property type="molecule type" value="Genomic_DNA"/>
</dbReference>
<dbReference type="Pfam" id="PF03781">
    <property type="entry name" value="FGE-sulfatase"/>
    <property type="match status" value="1"/>
</dbReference>
<accession>A0A3M2LXG7</accession>
<dbReference type="InterPro" id="IPR051043">
    <property type="entry name" value="Sulfatase_Mod_Factor_Kinase"/>
</dbReference>
<dbReference type="InterPro" id="IPR005532">
    <property type="entry name" value="SUMF_dom"/>
</dbReference>
<evidence type="ECO:0000313" key="2">
    <source>
        <dbReference type="EMBL" id="RMI40745.1"/>
    </source>
</evidence>
<dbReference type="AlphaFoldDB" id="A0A3M2LXG7"/>